<name>A0A2D2LY47_FAUOS</name>
<protein>
    <submittedName>
        <fullName evidence="1">Uncharacterized protein</fullName>
    </submittedName>
</protein>
<geneLocation type="plasmid" evidence="2">
    <name>pnp7-3</name>
</geneLocation>
<gene>
    <name evidence="1" type="ORF">NP7_11320</name>
</gene>
<sequence>MKTAFNQAQFFDGLEKITQGIANSQQPQSEFILDFLTLLDISKTTLNDICNQNTRTNVAKNLEFAEVALKYKIYFKPTGKIIVICYLIVI</sequence>
<evidence type="ECO:0000313" key="2">
    <source>
        <dbReference type="Proteomes" id="UP000229340"/>
    </source>
</evidence>
<proteinExistence type="predicted"/>
<reference evidence="2" key="1">
    <citation type="submission" date="2017-10" db="EMBL/GenBank/DDBJ databases">
        <title>Complete genome sequence of Moraxella osloensis NP7 isolated from human skin.</title>
        <authorList>
            <person name="Lee K."/>
            <person name="Lim J.Y."/>
            <person name="Hwang I."/>
        </authorList>
    </citation>
    <scope>NUCLEOTIDE SEQUENCE [LARGE SCALE GENOMIC DNA]</scope>
    <source>
        <strain evidence="2">NP7</strain>
        <plasmid evidence="2">pnp7-3</plasmid>
    </source>
</reference>
<accession>A0A2D2LY47</accession>
<organism evidence="1 2">
    <name type="scientific">Faucicola osloensis</name>
    <name type="common">Moraxella osloensis</name>
    <dbReference type="NCBI Taxonomy" id="34062"/>
    <lineage>
        <taxon>Bacteria</taxon>
        <taxon>Pseudomonadati</taxon>
        <taxon>Pseudomonadota</taxon>
        <taxon>Gammaproteobacteria</taxon>
        <taxon>Moraxellales</taxon>
        <taxon>Moraxellaceae</taxon>
        <taxon>Faucicola</taxon>
    </lineage>
</organism>
<evidence type="ECO:0000313" key="1">
    <source>
        <dbReference type="EMBL" id="ATR79942.1"/>
    </source>
</evidence>
<keyword evidence="1" id="KW-0614">Plasmid</keyword>
<dbReference type="Proteomes" id="UP000229340">
    <property type="component" value="Plasmid pNP7-3"/>
</dbReference>
<dbReference type="EMBL" id="CP024446">
    <property type="protein sequence ID" value="ATR79942.1"/>
    <property type="molecule type" value="Genomic_DNA"/>
</dbReference>
<dbReference type="AlphaFoldDB" id="A0A2D2LY47"/>